<protein>
    <submittedName>
        <fullName evidence="4">DUF305 domain-containing protein</fullName>
    </submittedName>
</protein>
<dbReference type="AlphaFoldDB" id="A0A845A782"/>
<evidence type="ECO:0000313" key="5">
    <source>
        <dbReference type="Proteomes" id="UP000460626"/>
    </source>
</evidence>
<keyword evidence="2" id="KW-0732">Signal</keyword>
<feature type="domain" description="DUF305" evidence="3">
    <location>
        <begin position="71"/>
        <end position="146"/>
    </location>
</feature>
<dbReference type="Pfam" id="PF03713">
    <property type="entry name" value="DUF305"/>
    <property type="match status" value="1"/>
</dbReference>
<reference evidence="4 5" key="1">
    <citation type="submission" date="2019-12" db="EMBL/GenBank/DDBJ databases">
        <title>Genomic-based taxomic classification of the family Erythrobacteraceae.</title>
        <authorList>
            <person name="Xu L."/>
        </authorList>
    </citation>
    <scope>NUCLEOTIDE SEQUENCE [LARGE SCALE GENOMIC DNA]</scope>
    <source>
        <strain evidence="4 5">RC4-10-4</strain>
    </source>
</reference>
<name>A0A845A782_9SPHN</name>
<dbReference type="Proteomes" id="UP000460626">
    <property type="component" value="Unassembled WGS sequence"/>
</dbReference>
<comment type="caution">
    <text evidence="4">The sequence shown here is derived from an EMBL/GenBank/DDBJ whole genome shotgun (WGS) entry which is preliminary data.</text>
</comment>
<dbReference type="OrthoDB" id="517560at2"/>
<feature type="chain" id="PRO_5032378535" evidence="2">
    <location>
        <begin position="17"/>
        <end position="195"/>
    </location>
</feature>
<proteinExistence type="predicted"/>
<feature type="region of interest" description="Disordered" evidence="1">
    <location>
        <begin position="138"/>
        <end position="195"/>
    </location>
</feature>
<evidence type="ECO:0000313" key="4">
    <source>
        <dbReference type="EMBL" id="MXO94777.1"/>
    </source>
</evidence>
<dbReference type="Gene3D" id="1.20.1260.10">
    <property type="match status" value="1"/>
</dbReference>
<evidence type="ECO:0000259" key="3">
    <source>
        <dbReference type="Pfam" id="PF03713"/>
    </source>
</evidence>
<gene>
    <name evidence="4" type="ORF">GRI62_14340</name>
</gene>
<dbReference type="PROSITE" id="PS51257">
    <property type="entry name" value="PROKAR_LIPOPROTEIN"/>
    <property type="match status" value="1"/>
</dbReference>
<dbReference type="InterPro" id="IPR005183">
    <property type="entry name" value="DUF305_CopM-like"/>
</dbReference>
<dbReference type="RefSeq" id="WP_131451385.1">
    <property type="nucleotide sequence ID" value="NZ_BMJK01000001.1"/>
</dbReference>
<dbReference type="InterPro" id="IPR012347">
    <property type="entry name" value="Ferritin-like"/>
</dbReference>
<feature type="region of interest" description="Disordered" evidence="1">
    <location>
        <begin position="19"/>
        <end position="42"/>
    </location>
</feature>
<feature type="signal peptide" evidence="2">
    <location>
        <begin position="1"/>
        <end position="16"/>
    </location>
</feature>
<accession>A0A845A782</accession>
<evidence type="ECO:0000256" key="2">
    <source>
        <dbReference type="SAM" id="SignalP"/>
    </source>
</evidence>
<organism evidence="4 5">
    <name type="scientific">Aurantiacibacter arachoides</name>
    <dbReference type="NCBI Taxonomy" id="1850444"/>
    <lineage>
        <taxon>Bacteria</taxon>
        <taxon>Pseudomonadati</taxon>
        <taxon>Pseudomonadota</taxon>
        <taxon>Alphaproteobacteria</taxon>
        <taxon>Sphingomonadales</taxon>
        <taxon>Erythrobacteraceae</taxon>
        <taxon>Aurantiacibacter</taxon>
    </lineage>
</organism>
<sequence>MRKPLFLLTAATLALAACSDGEPSTAPESEASQEGMAGMDSMEGMTPAQQAYMRAMTEMHEAMGAPAADPDLAFMQGMREHHRGAIAMSEVILQYGADEEAKALARQVIEEQSAELAEIDAWLAANAGGVSTGTAAAADASAGNTSPPPARSISVPQAARSQGAAAPSTPTPTPSETPEGDAHMMDHSGMDHGGN</sequence>
<keyword evidence="5" id="KW-1185">Reference proteome</keyword>
<dbReference type="EMBL" id="WTYH01000001">
    <property type="protein sequence ID" value="MXO94777.1"/>
    <property type="molecule type" value="Genomic_DNA"/>
</dbReference>
<evidence type="ECO:0000256" key="1">
    <source>
        <dbReference type="SAM" id="MobiDB-lite"/>
    </source>
</evidence>
<feature type="compositionally biased region" description="Basic and acidic residues" evidence="1">
    <location>
        <begin position="180"/>
        <end position="195"/>
    </location>
</feature>